<proteinExistence type="predicted"/>
<comment type="caution">
    <text evidence="1">The sequence shown here is derived from an EMBL/GenBank/DDBJ whole genome shotgun (WGS) entry which is preliminary data.</text>
</comment>
<sequence length="191" mass="20358">MLGLDRKVAEITGGPRGLGNNSMAEAYEQLHFEFSIDAEFIVLPEGDDIAVQGVTDSVVRNLGLLDVIILSAGVDIVHADECSPEKFCRVVDVSLTVHFSAARAAGKLMIAIGRGGSIIFVGFVSGFIVNWPNLQCAYNLSRRGYPSLEVSKSRTPMPHWPNSGCALWLASHASSCSTGSDTLIDGGYTVV</sequence>
<organism evidence="1 2">
    <name type="scientific">Lipomyces orientalis</name>
    <dbReference type="NCBI Taxonomy" id="1233043"/>
    <lineage>
        <taxon>Eukaryota</taxon>
        <taxon>Fungi</taxon>
        <taxon>Dikarya</taxon>
        <taxon>Ascomycota</taxon>
        <taxon>Saccharomycotina</taxon>
        <taxon>Lipomycetes</taxon>
        <taxon>Lipomycetales</taxon>
        <taxon>Lipomycetaceae</taxon>
        <taxon>Lipomyces</taxon>
    </lineage>
</organism>
<evidence type="ECO:0000313" key="1">
    <source>
        <dbReference type="EMBL" id="KAK9319077.1"/>
    </source>
</evidence>
<name>A0ACC3TDW9_9ASCO</name>
<dbReference type="EMBL" id="MU970232">
    <property type="protein sequence ID" value="KAK9319077.1"/>
    <property type="molecule type" value="Genomic_DNA"/>
</dbReference>
<protein>
    <submittedName>
        <fullName evidence="1">Uncharacterized protein</fullName>
    </submittedName>
</protein>
<reference evidence="2" key="1">
    <citation type="journal article" date="2024" name="Front. Bioeng. Biotechnol.">
        <title>Genome-scale model development and genomic sequencing of the oleaginous clade Lipomyces.</title>
        <authorList>
            <person name="Czajka J.J."/>
            <person name="Han Y."/>
            <person name="Kim J."/>
            <person name="Mondo S.J."/>
            <person name="Hofstad B.A."/>
            <person name="Robles A."/>
            <person name="Haridas S."/>
            <person name="Riley R."/>
            <person name="LaButti K."/>
            <person name="Pangilinan J."/>
            <person name="Andreopoulos W."/>
            <person name="Lipzen A."/>
            <person name="Yan J."/>
            <person name="Wang M."/>
            <person name="Ng V."/>
            <person name="Grigoriev I.V."/>
            <person name="Spatafora J.W."/>
            <person name="Magnuson J.K."/>
            <person name="Baker S.E."/>
            <person name="Pomraning K.R."/>
        </authorList>
    </citation>
    <scope>NUCLEOTIDE SEQUENCE [LARGE SCALE GENOMIC DNA]</scope>
    <source>
        <strain evidence="2">CBS 10300</strain>
    </source>
</reference>
<dbReference type="Proteomes" id="UP001489719">
    <property type="component" value="Unassembled WGS sequence"/>
</dbReference>
<gene>
    <name evidence="1" type="ORF">V1517DRAFT_355379</name>
</gene>
<accession>A0ACC3TDW9</accession>
<evidence type="ECO:0000313" key="2">
    <source>
        <dbReference type="Proteomes" id="UP001489719"/>
    </source>
</evidence>
<keyword evidence="2" id="KW-1185">Reference proteome</keyword>